<dbReference type="PANTHER" id="PTHR48094:SF22">
    <property type="entry name" value="DJ-1_PFPI DOMAIN-CONTAINING PROTEIN"/>
    <property type="match status" value="1"/>
</dbReference>
<dbReference type="AlphaFoldDB" id="A0AAV9JW10"/>
<protein>
    <recommendedName>
        <fullName evidence="1">D-lactate dehydratase</fullName>
        <ecNumber evidence="1">4.2.1.130</ecNumber>
    </recommendedName>
</protein>
<reference evidence="3 4" key="1">
    <citation type="submission" date="2021-11" db="EMBL/GenBank/DDBJ databases">
        <title>Black yeast isolated from Biological Soil Crust.</title>
        <authorList>
            <person name="Kurbessoian T."/>
        </authorList>
    </citation>
    <scope>NUCLEOTIDE SEQUENCE [LARGE SCALE GENOMIC DNA]</scope>
    <source>
        <strain evidence="3 4">CCFEE 5522</strain>
    </source>
</reference>
<dbReference type="GO" id="GO:0019172">
    <property type="term" value="F:glyoxalase III activity"/>
    <property type="evidence" value="ECO:0007669"/>
    <property type="project" value="UniProtKB-EC"/>
</dbReference>
<evidence type="ECO:0000313" key="4">
    <source>
        <dbReference type="Proteomes" id="UP001324427"/>
    </source>
</evidence>
<dbReference type="EMBL" id="JAVFHQ010000005">
    <property type="protein sequence ID" value="KAK4549246.1"/>
    <property type="molecule type" value="Genomic_DNA"/>
</dbReference>
<dbReference type="SUPFAM" id="SSF52317">
    <property type="entry name" value="Class I glutamine amidotransferase-like"/>
    <property type="match status" value="1"/>
</dbReference>
<dbReference type="GO" id="GO:0005737">
    <property type="term" value="C:cytoplasm"/>
    <property type="evidence" value="ECO:0007669"/>
    <property type="project" value="TreeGrafter"/>
</dbReference>
<evidence type="ECO:0000313" key="3">
    <source>
        <dbReference type="EMBL" id="KAK4549246.1"/>
    </source>
</evidence>
<dbReference type="PANTHER" id="PTHR48094">
    <property type="entry name" value="PROTEIN/NUCLEIC ACID DEGLYCASE DJ-1-RELATED"/>
    <property type="match status" value="1"/>
</dbReference>
<dbReference type="Pfam" id="PF17124">
    <property type="entry name" value="ThiJ_like"/>
    <property type="match status" value="1"/>
</dbReference>
<dbReference type="Gene3D" id="3.40.50.880">
    <property type="match status" value="1"/>
</dbReference>
<dbReference type="InterPro" id="IPR029062">
    <property type="entry name" value="Class_I_gatase-like"/>
</dbReference>
<name>A0AAV9JW10_9PEZI</name>
<dbReference type="Proteomes" id="UP001324427">
    <property type="component" value="Unassembled WGS sequence"/>
</dbReference>
<accession>A0AAV9JW10</accession>
<dbReference type="InterPro" id="IPR050325">
    <property type="entry name" value="Prot/Nucl_acid_deglycase"/>
</dbReference>
<comment type="caution">
    <text evidence="3">The sequence shown here is derived from an EMBL/GenBank/DDBJ whole genome shotgun (WGS) entry which is preliminary data.</text>
</comment>
<keyword evidence="4" id="KW-1185">Reference proteome</keyword>
<organism evidence="3 4">
    <name type="scientific">Oleoguttula mirabilis</name>
    <dbReference type="NCBI Taxonomy" id="1507867"/>
    <lineage>
        <taxon>Eukaryota</taxon>
        <taxon>Fungi</taxon>
        <taxon>Dikarya</taxon>
        <taxon>Ascomycota</taxon>
        <taxon>Pezizomycotina</taxon>
        <taxon>Dothideomycetes</taxon>
        <taxon>Dothideomycetidae</taxon>
        <taxon>Mycosphaerellales</taxon>
        <taxon>Teratosphaeriaceae</taxon>
        <taxon>Oleoguttula</taxon>
    </lineage>
</organism>
<evidence type="ECO:0000256" key="2">
    <source>
        <dbReference type="ARBA" id="ARBA00048082"/>
    </source>
</evidence>
<evidence type="ECO:0000256" key="1">
    <source>
        <dbReference type="ARBA" id="ARBA00013134"/>
    </source>
</evidence>
<comment type="catalytic activity">
    <reaction evidence="2">
        <text>methylglyoxal + H2O = (R)-lactate + H(+)</text>
        <dbReference type="Rhea" id="RHEA:27754"/>
        <dbReference type="ChEBI" id="CHEBI:15377"/>
        <dbReference type="ChEBI" id="CHEBI:15378"/>
        <dbReference type="ChEBI" id="CHEBI:16004"/>
        <dbReference type="ChEBI" id="CHEBI:17158"/>
        <dbReference type="EC" id="4.2.1.130"/>
    </reaction>
</comment>
<sequence>MAPKKVLIIVADADHFPMKKTSGQDAGQDVIQPSGYFLMELAKPLGKLLDAGYEVTFASPEGKEPVPDPNSESLLAFAGNFHERKRENELMDRMKKENGFSAPRKLSDISDEDLNDFAGVFIPGGHAPLTQFGDNKDLGRILQHFHEEHKPTGAICHGPYAFLSTKVSNGEFAYTGYKITCWSDQEEKLMETMLGGDIPKVESQLAEAGADMQTGLGEKVGYVTVDRELVTGSNPIVADALGNKFLEMLEAQ</sequence>
<dbReference type="GO" id="GO:0019243">
    <property type="term" value="P:methylglyoxal catabolic process to D-lactate via S-lactoyl-glutathione"/>
    <property type="evidence" value="ECO:0007669"/>
    <property type="project" value="TreeGrafter"/>
</dbReference>
<dbReference type="EC" id="4.2.1.130" evidence="1"/>
<dbReference type="CDD" id="cd03141">
    <property type="entry name" value="GATase1_Hsp31_like"/>
    <property type="match status" value="1"/>
</dbReference>
<proteinExistence type="predicted"/>
<dbReference type="InterPro" id="IPR032633">
    <property type="entry name" value="ThiJ-like"/>
</dbReference>
<gene>
    <name evidence="3" type="ORF">LTR36_007704</name>
</gene>